<dbReference type="Pfam" id="PF00353">
    <property type="entry name" value="HemolysinCabind"/>
    <property type="match status" value="9"/>
</dbReference>
<dbReference type="STRING" id="1123501.Wenmar_02333"/>
<protein>
    <submittedName>
        <fullName evidence="2">Uncharacterized protein</fullName>
    </submittedName>
</protein>
<dbReference type="eggNOG" id="COG2931">
    <property type="taxonomic scope" value="Bacteria"/>
</dbReference>
<dbReference type="PATRIC" id="fig|1123501.6.peg.2439"/>
<keyword evidence="3" id="KW-1185">Reference proteome</keyword>
<accession>A0A0D0QAC1</accession>
<dbReference type="GO" id="GO:0005509">
    <property type="term" value="F:calcium ion binding"/>
    <property type="evidence" value="ECO:0007669"/>
    <property type="project" value="InterPro"/>
</dbReference>
<dbReference type="NCBIfam" id="NF012206">
    <property type="entry name" value="LktA_tand_53"/>
    <property type="match status" value="8"/>
</dbReference>
<evidence type="ECO:0000313" key="2">
    <source>
        <dbReference type="EMBL" id="KIQ69262.1"/>
    </source>
</evidence>
<organism evidence="2 3">
    <name type="scientific">Wenxinia marina DSM 24838</name>
    <dbReference type="NCBI Taxonomy" id="1123501"/>
    <lineage>
        <taxon>Bacteria</taxon>
        <taxon>Pseudomonadati</taxon>
        <taxon>Pseudomonadota</taxon>
        <taxon>Alphaproteobacteria</taxon>
        <taxon>Rhodobacterales</taxon>
        <taxon>Roseobacteraceae</taxon>
        <taxon>Wenxinia</taxon>
    </lineage>
</organism>
<feature type="region of interest" description="Disordered" evidence="1">
    <location>
        <begin position="6937"/>
        <end position="6995"/>
    </location>
</feature>
<dbReference type="PRINTS" id="PR00313">
    <property type="entry name" value="CABNDNGRPT"/>
</dbReference>
<sequence length="7873" mass="805291">MVDALGDQESILGIDAITYGTERAMRALNSSGSQIAQAFAGRDAVAMNSHVQVVGRQRADVIIIDAKSFFEEAGRASHLPVLEVDGNGGRDKLIITGGDLADGGRLNADWYVDNVDRKGADGHVVLTYTGTDGVERVGMTVSFEDIDFLRGTKGDDTFHIRDESISHRLAVVGGKGTFDSLVIEGDYETTEFEAIDGHDGAIILDGAKLSYRGLEPITHNGATDNLVIDLSNGNDVAELVAIDADTMRITTPATLNPTFENVTFTNPTESLTINLRNGDDTLDVRSLSANWAADLFIYGEVEGADLLTADGGTDSVTFSGSIDTGGGSMQVIVESIAVADDVQITADDGTGGSYVEFRTRRIGTADLENLSPIFPSSKSASVDIGDRAQITSGGVYLIAQAEERTFTDQLEISNALAQNLTGALLDQVSSIIELPFKVLVKKTEATIDVGAGAKLIGSSGVGVYANAVTIAEGSAGFQYLSAGWADSTSTSRVDIATGAELRSDNGFVVVTSDASSTAGMSAATDTGLTPSSSSNAVSLALAVSRSTLSSTLTLAEGATVTAGQTANLKAGGTVNSTASATSGLFASGAAGAALSVELSDADVHTNIYGSVTSKNIGTPAVKLEFDPTAAAGERGYVDIVNDRIYVGENALVTEDTVTYTSSRGNNIGGLVDGAEYYVLKEADDAATPEREDHWIQLARFEGSVFRGEAVDLTAYNGVSPDYGYRSMLTGMPLGGLPLLEPLYTANNTKDFTAGDVDYDENSIVLPNGAGSGSGTNFTWVDQTFGLGQAVFYHAEPGAEIDGLVDGNMYYVITGTNQFNLDGGSRLNFGTGQTIQLAETENEALAGIAIDIDRPAGQFDETAAFSLEAAHILDSGFTTGVGVTASLDVETATEAGAGLSSQDSDGSDAPNGYNLSSSAANNIFSILTSKLGNSGGGAIDAAGGASKGNLAAAVSLAFAYNDHDVTTDVHDSAVLKSGEDLEVKAEINHINKGFAQSATESQEDNGQNPSADTQISAAVILTITNNDALATVHGGADLDALRATRVISGVTYPFAQTLDSWVPTTAGEALDLFKTQGYEAITQYFDGTFGLAGFLNSWSSATTSGSGSDSLSIAGSANIQIQNTTAKSTVKDGAQINQDDAFHTDPNNAYVDQEVVSIEATSYMQMIDMAGIFGLSPGGIGLNDLYATRSGLAFDGGTPFDVDKPSASFNTAGRGGVGATIYAKIMDNDTHAIVEDRAAIYSGASGGFNMKAEEALFNLSLAQSGAAASGGWAVGGTISVLYQDSDTLVQLGALANVTGRDARLYAGSLDTQIGITGGLFLAEATGVGVSVAVNDITRNTRAVIGTETPVVGGAYTVGTATNFDLDEQLSVRAINDGAIWGFSIAGAVAKTDPGEPQTDDPLDGQSLGILFGDQPPDNRTSLAVGAAGSVALNFVDDTTLASITSAGEVAAGTLEITSLNESQIVSVSGAFGIAISSGQQGGSGGQTGIGIAGAISANTIAGATRALVLGTKIDVEGDADILAERTGDIFSLAASLGAAATDGPQSATAVGLAISVGVNLIRGKVQAIVEDSGIDGATGDISIKAKATPDVLSISGALAFSLSSGPSKSNSAAVGVAISVNEIGNGTETFEVTAAADNATVKTADGDVEIVAEDEAKVENYTYGVALAISGGSGSGFAFGGAGSISVNTINTTLRARATAGSTVSAVKGQVSITSTEDSEIDADAGGFGIALGTKGSNTGAMGLSIGINNLTVDSKAEVSNATVTGGTTSNGADNDVVITSDVGVKVQALTIAGAGAVGAGDANVGLAGTGSGNDIRMRSLADVSDSTITGGDKGVLIQGAITDTAEIKADAGGVAVAVGIKSTASVSLGVAVSVNKIRGLEGAATPAVGATVEDTTVTTDDGDVTVGALSAAKIDTFVLGVSVAVNVGSSTSVGFAGAGSIAISDIDFDTTAELDGTSVTSTGGGDVAIFARDDSSIDTFALAGTFSFGFGSNASVAFSLAASISVNEIDNGIIARVTDSDIATTGDVTVTATTLPATGETASAFLADLIEVKAANQSAVAQDRPARINAYAYGISGAVSVSTGAVGAGVALAGGFAFNDISNTITAEVTGDSSITGGSGGARAGSVTIQAIDAAGIFSSAVGAALSVSVGSTGSVSISIGVYVSESDIDNTISARVSDSTVHATNAVKVEADSTASVESIAVGAAASIAGSAEVSVAVALGGGYSSNDIDNDVTAEIVESDGTVEIAPDTSVARIIGGSVEVLADETATVDGVAVAASFALAITNPKSGVSIAVSAAAAVVENEVGSDVLAKISGSNVETTGPDEDTDGTDNRSGDVRVAATSLTTMTDVTVAAAISVTTSLISVAVSGAVVSVENKASGTVKAETASSDIAATGDVTVKAIDTTSLSSIGVGASVAVGVVSVAGAVVLIDNEIDRDVSATMTGTNVAKGQTLSVIADSDQDVVKAQGVAASLSILASGAGVESSAEVKSDTIARITGGEISVSGDVLVDADATSDAKAEAQGGSLGALSISVMLADAIVSGTVTGAITGGANVTGRNVRVTADSSGTVDQDLVSVAVGSYGGGGAGGEATYSRSTLASIGHESGVTSRPSVTAVRNGDGTGEIDVHATSSHYANSEGIAIAVTATAGAAAVVSPATVSGDTTARIQSGSTIIAHDVDVQADSLEDSYARGRPFGFSLGVTGVGTNAEADVSGTTAAYIGAARGATSSEATTLTVSGRTRVHAEADSTAEAEVLGVSGSLTVAIAAMLAETDVSRNTSAVIGSGTQITGGDVEVTADAFRDADTDTLAAAVSLGAGGGGDADAFISGYTEAIFGRTDGTTGGAATWLRDGGDVEIKATESSDAFAYAHGGSGGAIAIAALLPTATVQTTLAAYTGASSEIVGDSLTVEVEATKREATVDMLIVSVQIGGGAGTTATAWVGSDDGTADATAEAYLGANSIVDVTNDVTVKSDTLRDYAFGEGEVGSGGGFAVAVLLADSTVNATSMAWVGANAEVAARNLTVETTSQAGSGTENLVVSAAALGGRGVETNALTNTETASFLDAGAKAILSGDLRITAVNVIGEAKSKSQASGGGGIDVGAAISNAEANNDVEAFLGSMSQVEASNVLVSADVIPGNLPAPSEAVGMSASTNAVTYERHGLGDGDTVQLVNAGGANGLYAVVSVNANDAGVTSTNDFRLGAVVEIGASGENSDSVDLDFDTITFATKHRFTDNATVVYRSVDGADIGGLVDGSSYRVRVVDDYTIRVAAADSVFNAADDRLSFSGSVVSSNQIDPTGTVPFDDGQAVTYNAAQHASTFAHNLVDVAFSGNEVELTGGDNPDTVETDNNTIFTGRDTDGDGDFDVGHGFTTGELVIYEAVKGETIGGLVSGRGYYVIADTAYSLRLAATYHEAVGLEDNAGNVIIPVTAQELVRPVIPADASANEKTTVHSLTRASSQALVGLTEGKTYYIDQTGSQALADGFGLVDQDGNAVTFSSSTTVTLEGGTVVPVNLTGSHTLDRVEIDLTSAAAARHEFILDLDLLPDNPTDDTDLGLQSDEGLSLRDTVFVAFDGQTKADARGGGGGALAFAFPSIDVQVVNEAQAFIDSDLVTARGDVTLSSLVDSDALGYASNGGGGGIYVANTEGDVELDSFSTTAIGGLQRLTSSAAGGTNHQLLAQGGSNESTEPSTQVQAQHVTINATGNYRQFSQSDFETSNTTIADGGGLIAGAGAHGDNIADIQTVSVIGVGAEIDAGTVDVTANLGIVPALGSSADLGGNTSMYSYARAEAGGLFGGTRATIDNELDIETGVFVEGVTGNNALVDGTLIRGRYGVDFEVDQRNTSMTTDGKAVFYGIGAGTKEFDNTLWNNSLVDADAGVTVFAAPRLVGNVNVHPNDVPLTKLRTFSGYNDMAVYVGVDTGTNGGSNINSGQDRIASTIEWDGDIEISAGPSPELVVDSNGNVLRAINVKLKDAAGNFVFKESGTAAGYTSGGETVIEVANIVPTNAGSVVMDIGNGRIEQDFTNESATKFWGELRVLRNFDEVRLTNLSDHDLIVNRIDMLNETGQARLRLIDRDSADSAMKLAIKEGFGDSLIDIRALGAGDVILSGDNVDQASFENPFGETRILVANGDLRIEDGAIIRTNTMGDGGRALSFKDFEFLPEARVETEIVVGTGPSGAVTIRRTDGADWAAMGVAERGLIRVGSPGLAADGEVFQVALVEGDTLTLTRAASLAIGTSVQSVSLFHGVEATKGDVGSDAGRLRVDLVRQDSQSEAFHGAAGDEFFGDLGLRVRTGSLTASSASVSIGVIAAARELTLFMRSALRENASLNGRGVLVDGDSGDDGTYHNFFYDDRSGVSTSLGRGSGYDVDAVELASTTWSVGLAEAGSRITLAGIDPDGLDLRDPGENSVSLVASTNIIGDLVTTGTTGNFIDAATNGAITLTEIDAVRSTDGDDLLIGKVVSSASTVTLTAPDGIFDGDPTDASASAADPADVVGTVITMTAGTGAIGSRADFVETNLHDTVLGVAQTGHLTATAAGEIRIRETAGDLRLNYVASLSDDVTLATESGSILDATNSVRPDVSGVDIDLFANGGSIGLFANDLDVDTGIVGPFSGRLYAFATGDVFITETADEMRLLGAIAITGRVRLTVPDEAATPILPRGLPNATTSPADDLLFDTDGSRLLRQDTTESVDFAQVNAALWAAMWVGDNVAMKSNSRIIAGTTITMEVDTDRTGTGQRASTEADPGFGSNVDLRGEIRTRGTENGDSFLLRGGRDVDLVTVNDLQLDTQGYIRTGGQEDEIVVNTLRTMTTGRANGLRDALDIDGQAGTDVVVVNTTGTYGLQRDYVINVLDTGAPGDGADTLAITGSDGADVFLLRRITSIAGRTTDGPSFVALLHADADGGDQSLDNAIGQAQTSSDRPSAVQRINYDRAVNGRLSVLGLGGDDMFAVDGNSTTTTLDAGMGSDRFQIGQLHGVSDPSDPAGLPFHLGAAPGDTPPEVVRTTRGYLTSGALSPLVAKGGDGDDTFTVYSNKAEIRLEGDAGNDLFVVRAFALADENFEEIIDEYSVEGRNIINTGTGEDLVRYNLNAPVSIDGGTGFDKVVILGTEFGDAFVIREDGVFGAGVNVSFENVEVLEVDGLEGDDEFFVQSTPIGVAVRVIGNLGSDTINVAGDVTKAITSVGLEGTSGVINHGVLSNGSYAGVTAEGVELTVGGTTAGPIDIREVDDAGEEDNSSIVREGDFLDRYEISLNQAIKAGTVVYVTVSASRSSDDEDASDPRSAARVFVDADRNGRPDGGDSVLLGKSSSGFFHTVPVNGAGESVPNRDIVLRFDSTNYDQAQSVWLSAVDDDMAEGTRKIVVSHTVKVVPATDGDAEALATYDELAVRNVEVTVLDNDQADVILTPTGPDTRVLEGPRGFTDQIGVSLSRAPEPGEIVTVDLAELLAPDTARQLSFSATTLTFDATNWATMQMVQITAIDDSTPEDPRGLQIEATVSSTGGAFEDVASAKAAVKVLDNDTPSVVVTESGGETRVTPTTTDTYTLRLAKAPEPGEVVTIPLLDDGQTEIVSAIGPLGADRLIRNVDAGVYETVEVSTGRFAFSGDTIQRTDQGSFLDDGWEIGDLLAISGTTANDTGEGRPLTIAGVFADRLVLETAGLTAETTGSVELARASVDGFYLGDLAFGDSALGDTITRLDGGSWLADGFLPGHRIRIDSGANAGIYQIALLERDDQDREFLRLVPGDSVTAGTATAKVTRVADAIRFDATNWDAEVTITVRANDGYELPANLQDKRSFASRPHLLTAIQGPLSIEGGSSGADRTLVQAIILPGETPGTPVGIGAQPDEMAQIDVVNIFDDGSREDKSGVMTSTGLKGFGMAIDLTNPDAAFGQPTTVPGGISWGTQRVDSNGNYVTDPVKSSIEVLNLFMGQGNDILRIDGTLQGADEGEAGRPAIYGRLTTIHGGGNRIGDDGLAGGDRIMVDGGGGPDSLLVLYGDTSQDGVFYSGDPDDTQGRDFGKKPFPPFTSEKNKDRESRFVLPLAGPFLVAGRDEILVTARVSGALTVDAANRTIRAEESWAASGFRIGREVILSDADGAIGTYRIEAISGDGLTIRVEAGAAMTDGTVEGFATAGAAVGKVTAFGGGDDDLIMGSDFGDHLAGGGGNDRIFGRGGHDQIWGDSGFNVDIFGDLDVYSDDSLTEAQKRLRAGPVLTVAVSGALLSPSGDRMVVGDDTIRAGVGDDIVFGDHGRVDVTEPPLRIRTTSYDVITAVSTEQIDKGGDDMIFGGYGADMLMGGANRVTAGGLRGGDRIDGGEAQDLIFGDNARLTQRPADIDVRSQDGRIVQLTASNIYDADGSANLDLATRFSDPRHVGTPWSRFEIRALYHDTAQEARNDGQYGDDDIAGGASHDKIFAQLGNDTVQGDGAILAARVGAGRDAQGRLVHVPSFSRDTDGSDYVEGGGGNDVIFGNLGQDDLIGGSSSLYTLTAPGQRPDGSDIVFGGSGPQIEINELGTGADSLVSDIAVHGRDADTILGDNGNIFTLVNAAGGYLIYNYDQAADIGNDPDDPLDPHSRGTLRLIPRATVLLDYAPGNSTGNLGASDLIFGEDGDDVIHAMTGNDVVYGNGHDDQIQGGIGDDRLFGGTGEDGLLGDDGVIRVSRNGIAEPLNGIDAEGQQTIALPGPWTGAVIDIDGLLKITVDAILPQEGGDDILYGGLGDDFVHGGAGDDAASGAEALEVFYLDTRPIDAAPLAYDASTGILYGFYDVITASYRPFYDPENPRPRIENFYLNFLTFDAGGTLIEDGKDAIFGGYGNDAIFGGTGHDRLFGGWGDDYLQLDDNLGTNGGLNDTSDSALTPATTGGAADFGFGGAGRDVLIANSGTDRMYDWVGEFNSYIVPFSRFGAPTVNRLPSPHVVEFLIDLAGGTGAGMDRADIIDTIGLVTQRDPAWQDQTGAPRDPQPGNGRGAFDSAGGPEDDTQRQPLQTAAGSTPTAPAEGRGRPGQTTPAILVEKAVNAADPWFPTLAEDADTEAEAVRIAVGGTARWTYLVSNVGSEALKNVKITDESGTFSFTPVYVSGDIDSNGILDIGETWLYTSEGVGDRQVTSGLYSNEVTVSARPPTGRGVSDTDMNYHFGTTLTSPPPVVRLEKAINAVNPLAPTHEEDADTGPGPSLVAGSTVRWTYLVNNLGSDPVRITRLTDDMGTPDTVDDRTPVYVSGDVDGDGLLDTAETWLFGLDGIAATGAYANEATVVVADADLRTASDSDRNHHYGYVVGPLPSVDLEKAINAVDPLAPTASEDADIGPGPLLLVGSDAVWTYRVENTGPSELTVDALVDDAGTVSDPSDDFAPTYVSGDVDGNGFLSAGETWLFRATGVVTAGDYVNRAVVTVSDLAGRTATDSDLAHYRGLLTPPPAIGISLQKAVNAADPLNPTAAEDANDTPLALREGTALVWTYLLGNTGEIGLTVDKATAIVDDHGTTDASDDFSPVYVGGDLDDDGMLDTEETWLFTSQGAVTASAGVGSYVNTANAVAHAEDGRVATDSDIARILGIEPPTASIQLVKAVNAVNVLAPTSIEDANAVPGPLFLAGTDLVWTYLLSNTGDVELTIDPASAVIDDNGTPDDVSDDFAARYVSGDADRDGRLDVGETWLFTSEGVVDAKVAVGDYGNAAAAFASYQGKVVTDTDLAHHHGVANGDAAGLTPGFWKTNAQSWGASAWPRDDSGALIYQPGQRVGDVFDVPAEFAALADLTLVQALDLNGGGANALMRHAVAALLNATREAVAYPALAKEVIDWTETALASGSKSEITQQKDRFARWNERGADLDQHNVSPSYLDIVARSEIYVPWLLADRSTPDADDYLVYDAESGQFRRAEGTTSMTTYGL</sequence>
<dbReference type="SMART" id="SM00710">
    <property type="entry name" value="PbH1"/>
    <property type="match status" value="8"/>
</dbReference>
<proteinExistence type="predicted"/>
<feature type="region of interest" description="Disordered" evidence="1">
    <location>
        <begin position="2316"/>
        <end position="2336"/>
    </location>
</feature>
<dbReference type="Gene3D" id="2.150.10.10">
    <property type="entry name" value="Serralysin-like metalloprotease, C-terminal"/>
    <property type="match status" value="1"/>
</dbReference>
<dbReference type="EMBL" id="AONG01000010">
    <property type="protein sequence ID" value="KIQ69262.1"/>
    <property type="molecule type" value="Genomic_DNA"/>
</dbReference>
<dbReference type="InterPro" id="IPR006626">
    <property type="entry name" value="PbH1"/>
</dbReference>
<comment type="caution">
    <text evidence="2">The sequence shown here is derived from an EMBL/GenBank/DDBJ whole genome shotgun (WGS) entry which is preliminary data.</text>
</comment>
<dbReference type="InterPro" id="IPR047881">
    <property type="entry name" value="LktA_repeat"/>
</dbReference>
<dbReference type="InterPro" id="IPR001343">
    <property type="entry name" value="Hemolysn_Ca-bd"/>
</dbReference>
<feature type="region of interest" description="Disordered" evidence="1">
    <location>
        <begin position="6001"/>
        <end position="6021"/>
    </location>
</feature>
<dbReference type="PROSITE" id="PS00330">
    <property type="entry name" value="HEMOLYSIN_CALCIUM"/>
    <property type="match status" value="3"/>
</dbReference>
<name>A0A0D0QAC1_9RHOB</name>
<dbReference type="eggNOG" id="COG3210">
    <property type="taxonomic scope" value="Bacteria"/>
</dbReference>
<dbReference type="InterPro" id="IPR011049">
    <property type="entry name" value="Serralysin-like_metalloprot_C"/>
</dbReference>
<dbReference type="InterPro" id="IPR018511">
    <property type="entry name" value="Hemolysin-typ_Ca-bd_CS"/>
</dbReference>
<evidence type="ECO:0000256" key="1">
    <source>
        <dbReference type="SAM" id="MobiDB-lite"/>
    </source>
</evidence>
<gene>
    <name evidence="2" type="ORF">Wenmar_02333</name>
</gene>
<dbReference type="SUPFAM" id="SSF51120">
    <property type="entry name" value="beta-Roll"/>
    <property type="match status" value="2"/>
</dbReference>
<dbReference type="Proteomes" id="UP000035100">
    <property type="component" value="Unassembled WGS sequence"/>
</dbReference>
<reference evidence="2 3" key="1">
    <citation type="submission" date="2013-01" db="EMBL/GenBank/DDBJ databases">
        <authorList>
            <person name="Fiebig A."/>
            <person name="Goeker M."/>
            <person name="Klenk H.-P.P."/>
        </authorList>
    </citation>
    <scope>NUCLEOTIDE SEQUENCE [LARGE SCALE GENOMIC DNA]</scope>
    <source>
        <strain evidence="2 3">DSM 24838</strain>
    </source>
</reference>
<evidence type="ECO:0000313" key="3">
    <source>
        <dbReference type="Proteomes" id="UP000035100"/>
    </source>
</evidence>
<feature type="compositionally biased region" description="Polar residues" evidence="1">
    <location>
        <begin position="6972"/>
        <end position="6984"/>
    </location>
</feature>